<evidence type="ECO:0000313" key="2">
    <source>
        <dbReference type="Proteomes" id="UP000059680"/>
    </source>
</evidence>
<sequence length="203" mass="22152">MLRGTVALRLAGASFRANFGGTWASGSGVAQHATRSRTGGVRTRSSQFSVRDDEVAAACTSCRSPALHWSLLLPPLACLASGPNSLCCLSHALLLSRWRKEVGEREMQRERENGCQGLNAKNEITNPSHWEWRMRGQCPYTTITVITVAFAVDVGGSRYGAVLVGRWWATKVEYVRAAVRLSIEPYSLRTSAQRCSTCLCGST</sequence>
<dbReference type="AlphaFoldDB" id="A0A0P0X6A2"/>
<organism evidence="1 2">
    <name type="scientific">Oryza sativa subsp. japonica</name>
    <name type="common">Rice</name>
    <dbReference type="NCBI Taxonomy" id="39947"/>
    <lineage>
        <taxon>Eukaryota</taxon>
        <taxon>Viridiplantae</taxon>
        <taxon>Streptophyta</taxon>
        <taxon>Embryophyta</taxon>
        <taxon>Tracheophyta</taxon>
        <taxon>Spermatophyta</taxon>
        <taxon>Magnoliopsida</taxon>
        <taxon>Liliopsida</taxon>
        <taxon>Poales</taxon>
        <taxon>Poaceae</taxon>
        <taxon>BOP clade</taxon>
        <taxon>Oryzoideae</taxon>
        <taxon>Oryzeae</taxon>
        <taxon>Oryzinae</taxon>
        <taxon>Oryza</taxon>
        <taxon>Oryza sativa</taxon>
    </lineage>
</organism>
<reference evidence="1 2" key="3">
    <citation type="journal article" date="2013" name="Rice">
        <title>Improvement of the Oryza sativa Nipponbare reference genome using next generation sequence and optical map data.</title>
        <authorList>
            <person name="Kawahara Y."/>
            <person name="de la Bastide M."/>
            <person name="Hamilton J.P."/>
            <person name="Kanamori H."/>
            <person name="McCombie W.R."/>
            <person name="Ouyang S."/>
            <person name="Schwartz D.C."/>
            <person name="Tanaka T."/>
            <person name="Wu J."/>
            <person name="Zhou S."/>
            <person name="Childs K.L."/>
            <person name="Davidson R.M."/>
            <person name="Lin H."/>
            <person name="Quesada-Ocampo L."/>
            <person name="Vaillancourt B."/>
            <person name="Sakai H."/>
            <person name="Lee S.S."/>
            <person name="Kim J."/>
            <person name="Numa H."/>
            <person name="Itoh T."/>
            <person name="Buell C.R."/>
            <person name="Matsumoto T."/>
        </authorList>
    </citation>
    <scope>NUCLEOTIDE SEQUENCE [LARGE SCALE GENOMIC DNA]</scope>
    <source>
        <strain evidence="2">cv. Nipponbare</strain>
    </source>
</reference>
<accession>A0A0P0X6A2</accession>
<reference evidence="1 2" key="2">
    <citation type="journal article" date="2013" name="Plant Cell Physiol.">
        <title>Rice Annotation Project Database (RAP-DB): an integrative and interactive database for rice genomics.</title>
        <authorList>
            <person name="Sakai H."/>
            <person name="Lee S.S."/>
            <person name="Tanaka T."/>
            <person name="Numa H."/>
            <person name="Kim J."/>
            <person name="Kawahara Y."/>
            <person name="Wakimoto H."/>
            <person name="Yang C.C."/>
            <person name="Iwamoto M."/>
            <person name="Abe T."/>
            <person name="Yamada Y."/>
            <person name="Muto A."/>
            <person name="Inokuchi H."/>
            <person name="Ikemura T."/>
            <person name="Matsumoto T."/>
            <person name="Sasaki T."/>
            <person name="Itoh T."/>
        </authorList>
    </citation>
    <scope>NUCLEOTIDE SEQUENCE [LARGE SCALE GENOMIC DNA]</scope>
    <source>
        <strain evidence="2">cv. Nipponbare</strain>
    </source>
</reference>
<gene>
    <name evidence="1" type="ordered locus">Os07g0506301</name>
    <name evidence="1" type="ORF">OSNPB_070506301</name>
</gene>
<dbReference type="Proteomes" id="UP000059680">
    <property type="component" value="Chromosome 7"/>
</dbReference>
<evidence type="ECO:0000313" key="1">
    <source>
        <dbReference type="EMBL" id="BAT01671.1"/>
    </source>
</evidence>
<proteinExistence type="predicted"/>
<dbReference type="EMBL" id="AP014963">
    <property type="protein sequence ID" value="BAT01671.1"/>
    <property type="molecule type" value="Genomic_DNA"/>
</dbReference>
<keyword evidence="2" id="KW-1185">Reference proteome</keyword>
<reference evidence="2" key="1">
    <citation type="journal article" date="2005" name="Nature">
        <title>The map-based sequence of the rice genome.</title>
        <authorList>
            <consortium name="International rice genome sequencing project (IRGSP)"/>
            <person name="Matsumoto T."/>
            <person name="Wu J."/>
            <person name="Kanamori H."/>
            <person name="Katayose Y."/>
            <person name="Fujisawa M."/>
            <person name="Namiki N."/>
            <person name="Mizuno H."/>
            <person name="Yamamoto K."/>
            <person name="Antonio B.A."/>
            <person name="Baba T."/>
            <person name="Sakata K."/>
            <person name="Nagamura Y."/>
            <person name="Aoki H."/>
            <person name="Arikawa K."/>
            <person name="Arita K."/>
            <person name="Bito T."/>
            <person name="Chiden Y."/>
            <person name="Fujitsuka N."/>
            <person name="Fukunaka R."/>
            <person name="Hamada M."/>
            <person name="Harada C."/>
            <person name="Hayashi A."/>
            <person name="Hijishita S."/>
            <person name="Honda M."/>
            <person name="Hosokawa S."/>
            <person name="Ichikawa Y."/>
            <person name="Idonuma A."/>
            <person name="Iijima M."/>
            <person name="Ikeda M."/>
            <person name="Ikeno M."/>
            <person name="Ito K."/>
            <person name="Ito S."/>
            <person name="Ito T."/>
            <person name="Ito Y."/>
            <person name="Ito Y."/>
            <person name="Iwabuchi A."/>
            <person name="Kamiya K."/>
            <person name="Karasawa W."/>
            <person name="Kurita K."/>
            <person name="Katagiri S."/>
            <person name="Kikuta A."/>
            <person name="Kobayashi H."/>
            <person name="Kobayashi N."/>
            <person name="Machita K."/>
            <person name="Maehara T."/>
            <person name="Masukawa M."/>
            <person name="Mizubayashi T."/>
            <person name="Mukai Y."/>
            <person name="Nagasaki H."/>
            <person name="Nagata Y."/>
            <person name="Naito S."/>
            <person name="Nakashima M."/>
            <person name="Nakama Y."/>
            <person name="Nakamichi Y."/>
            <person name="Nakamura M."/>
            <person name="Meguro A."/>
            <person name="Negishi M."/>
            <person name="Ohta I."/>
            <person name="Ohta T."/>
            <person name="Okamoto M."/>
            <person name="Ono N."/>
            <person name="Saji S."/>
            <person name="Sakaguchi M."/>
            <person name="Sakai K."/>
            <person name="Shibata M."/>
            <person name="Shimokawa T."/>
            <person name="Song J."/>
            <person name="Takazaki Y."/>
            <person name="Terasawa K."/>
            <person name="Tsugane M."/>
            <person name="Tsuji K."/>
            <person name="Ueda S."/>
            <person name="Waki K."/>
            <person name="Yamagata H."/>
            <person name="Yamamoto M."/>
            <person name="Yamamoto S."/>
            <person name="Yamane H."/>
            <person name="Yoshiki S."/>
            <person name="Yoshihara R."/>
            <person name="Yukawa K."/>
            <person name="Zhong H."/>
            <person name="Yano M."/>
            <person name="Yuan Q."/>
            <person name="Ouyang S."/>
            <person name="Liu J."/>
            <person name="Jones K.M."/>
            <person name="Gansberger K."/>
            <person name="Moffat K."/>
            <person name="Hill J."/>
            <person name="Bera J."/>
            <person name="Fadrosh D."/>
            <person name="Jin S."/>
            <person name="Johri S."/>
            <person name="Kim M."/>
            <person name="Overton L."/>
            <person name="Reardon M."/>
            <person name="Tsitrin T."/>
            <person name="Vuong H."/>
            <person name="Weaver B."/>
            <person name="Ciecko A."/>
            <person name="Tallon L."/>
            <person name="Jackson J."/>
            <person name="Pai G."/>
            <person name="Aken S.V."/>
            <person name="Utterback T."/>
            <person name="Reidmuller S."/>
            <person name="Feldblyum T."/>
            <person name="Hsiao J."/>
            <person name="Zismann V."/>
            <person name="Iobst S."/>
            <person name="de Vazeille A.R."/>
            <person name="Buell C.R."/>
            <person name="Ying K."/>
            <person name="Li Y."/>
            <person name="Lu T."/>
            <person name="Huang Y."/>
            <person name="Zhao Q."/>
            <person name="Feng Q."/>
            <person name="Zhang L."/>
            <person name="Zhu J."/>
            <person name="Weng Q."/>
            <person name="Mu J."/>
            <person name="Lu Y."/>
            <person name="Fan D."/>
            <person name="Liu Y."/>
            <person name="Guan J."/>
            <person name="Zhang Y."/>
            <person name="Yu S."/>
            <person name="Liu X."/>
            <person name="Zhang Y."/>
            <person name="Hong G."/>
            <person name="Han B."/>
            <person name="Choisne N."/>
            <person name="Demange N."/>
            <person name="Orjeda G."/>
            <person name="Samain S."/>
            <person name="Cattolico L."/>
            <person name="Pelletier E."/>
            <person name="Couloux A."/>
            <person name="Segurens B."/>
            <person name="Wincker P."/>
            <person name="D'Hont A."/>
            <person name="Scarpelli C."/>
            <person name="Weissenbach J."/>
            <person name="Salanoubat M."/>
            <person name="Quetier F."/>
            <person name="Yu Y."/>
            <person name="Kim H.R."/>
            <person name="Rambo T."/>
            <person name="Currie J."/>
            <person name="Collura K."/>
            <person name="Luo M."/>
            <person name="Yang T."/>
            <person name="Ammiraju J.S.S."/>
            <person name="Engler F."/>
            <person name="Soderlund C."/>
            <person name="Wing R.A."/>
            <person name="Palmer L.E."/>
            <person name="de la Bastide M."/>
            <person name="Spiegel L."/>
            <person name="Nascimento L."/>
            <person name="Zutavern T."/>
            <person name="O'Shaughnessy A."/>
            <person name="Dike S."/>
            <person name="Dedhia N."/>
            <person name="Preston R."/>
            <person name="Balija V."/>
            <person name="McCombie W.R."/>
            <person name="Chow T."/>
            <person name="Chen H."/>
            <person name="Chung M."/>
            <person name="Chen C."/>
            <person name="Shaw J."/>
            <person name="Wu H."/>
            <person name="Hsiao K."/>
            <person name="Chao Y."/>
            <person name="Chu M."/>
            <person name="Cheng C."/>
            <person name="Hour A."/>
            <person name="Lee P."/>
            <person name="Lin S."/>
            <person name="Lin Y."/>
            <person name="Liou J."/>
            <person name="Liu S."/>
            <person name="Hsing Y."/>
            <person name="Raghuvanshi S."/>
            <person name="Mohanty A."/>
            <person name="Bharti A.K."/>
            <person name="Gaur A."/>
            <person name="Gupta V."/>
            <person name="Kumar D."/>
            <person name="Ravi V."/>
            <person name="Vij S."/>
            <person name="Kapur A."/>
            <person name="Khurana P."/>
            <person name="Khurana P."/>
            <person name="Khurana J.P."/>
            <person name="Tyagi A.K."/>
            <person name="Gaikwad K."/>
            <person name="Singh A."/>
            <person name="Dalal V."/>
            <person name="Srivastava S."/>
            <person name="Dixit A."/>
            <person name="Pal A.K."/>
            <person name="Ghazi I.A."/>
            <person name="Yadav M."/>
            <person name="Pandit A."/>
            <person name="Bhargava A."/>
            <person name="Sureshbabu K."/>
            <person name="Batra K."/>
            <person name="Sharma T.R."/>
            <person name="Mohapatra T."/>
            <person name="Singh N.K."/>
            <person name="Messing J."/>
            <person name="Nelson A.B."/>
            <person name="Fuks G."/>
            <person name="Kavchok S."/>
            <person name="Keizer G."/>
            <person name="Linton E."/>
            <person name="Llaca V."/>
            <person name="Song R."/>
            <person name="Tanyolac B."/>
            <person name="Young S."/>
            <person name="Ho-Il K."/>
            <person name="Hahn J.H."/>
            <person name="Sangsakoo G."/>
            <person name="Vanavichit A."/>
            <person name="de Mattos Luiz.A.T."/>
            <person name="Zimmer P.D."/>
            <person name="Malone G."/>
            <person name="Dellagostin O."/>
            <person name="de Oliveira A.C."/>
            <person name="Bevan M."/>
            <person name="Bancroft I."/>
            <person name="Minx P."/>
            <person name="Cordum H."/>
            <person name="Wilson R."/>
            <person name="Cheng Z."/>
            <person name="Jin W."/>
            <person name="Jiang J."/>
            <person name="Leong S.A."/>
            <person name="Iwama H."/>
            <person name="Gojobori T."/>
            <person name="Itoh T."/>
            <person name="Niimura Y."/>
            <person name="Fujii Y."/>
            <person name="Habara T."/>
            <person name="Sakai H."/>
            <person name="Sato Y."/>
            <person name="Wilson G."/>
            <person name="Kumar K."/>
            <person name="McCouch S."/>
            <person name="Juretic N."/>
            <person name="Hoen D."/>
            <person name="Wright S."/>
            <person name="Bruskiewich R."/>
            <person name="Bureau T."/>
            <person name="Miyao A."/>
            <person name="Hirochika H."/>
            <person name="Nishikawa T."/>
            <person name="Kadowaki K."/>
            <person name="Sugiura M."/>
            <person name="Burr B."/>
            <person name="Sasaki T."/>
        </authorList>
    </citation>
    <scope>NUCLEOTIDE SEQUENCE [LARGE SCALE GENOMIC DNA]</scope>
    <source>
        <strain evidence="2">cv. Nipponbare</strain>
    </source>
</reference>
<name>A0A0P0X6A2_ORYSJ</name>
<dbReference type="InParanoid" id="A0A0P0X6A2"/>
<dbReference type="PaxDb" id="39947-A0A0P0X6A2"/>
<protein>
    <submittedName>
        <fullName evidence="1">Os07g0506301 protein</fullName>
    </submittedName>
</protein>